<feature type="compositionally biased region" description="Basic and acidic residues" evidence="1">
    <location>
        <begin position="376"/>
        <end position="387"/>
    </location>
</feature>
<dbReference type="AlphaFoldDB" id="A0A4R3KYI6"/>
<feature type="transmembrane region" description="Helical" evidence="2">
    <location>
        <begin position="53"/>
        <end position="75"/>
    </location>
</feature>
<dbReference type="InterPro" id="IPR052173">
    <property type="entry name" value="Beta-lactam_resp_regulator"/>
</dbReference>
<feature type="compositionally biased region" description="Low complexity" evidence="1">
    <location>
        <begin position="623"/>
        <end position="633"/>
    </location>
</feature>
<gene>
    <name evidence="4" type="ORF">EDD80_101304</name>
</gene>
<proteinExistence type="predicted"/>
<evidence type="ECO:0000313" key="4">
    <source>
        <dbReference type="EMBL" id="TCS90106.1"/>
    </source>
</evidence>
<evidence type="ECO:0000256" key="1">
    <source>
        <dbReference type="SAM" id="MobiDB-lite"/>
    </source>
</evidence>
<feature type="transmembrane region" description="Helical" evidence="2">
    <location>
        <begin position="221"/>
        <end position="243"/>
    </location>
</feature>
<feature type="transmembrane region" description="Helical" evidence="2">
    <location>
        <begin position="20"/>
        <end position="41"/>
    </location>
</feature>
<dbReference type="Gene3D" id="3.30.2010.10">
    <property type="entry name" value="Metalloproteases ('zincins'), catalytic domain"/>
    <property type="match status" value="1"/>
</dbReference>
<feature type="domain" description="Peptidase M56" evidence="3">
    <location>
        <begin position="29"/>
        <end position="257"/>
    </location>
</feature>
<comment type="caution">
    <text evidence="4">The sequence shown here is derived from an EMBL/GenBank/DDBJ whole genome shotgun (WGS) entry which is preliminary data.</text>
</comment>
<feature type="compositionally biased region" description="Basic and acidic residues" evidence="1">
    <location>
        <begin position="570"/>
        <end position="579"/>
    </location>
</feature>
<keyword evidence="2" id="KW-0472">Membrane</keyword>
<dbReference type="PANTHER" id="PTHR34978:SF3">
    <property type="entry name" value="SLR0241 PROTEIN"/>
    <property type="match status" value="1"/>
</dbReference>
<accession>A0A4R3KYI6</accession>
<sequence length="633" mass="69964">MKTIESLLQSDMIQALGWTLVHAIWQVAGIALLLMLVLAMLRRHSPRLRYGAALAAIAAIAVLSVGTFLVCYEHFSGTSASARAAGAFPAAFTEEAGSPGYFESIAAFFYRNLFLFLAGWMAGVVMLSLRFAGSIWFLQRLKTHALPAPAQWTLRLARMAKENGIRRVVRLAESAMVNAPVMIGHLKPLILVPVGMLAAIPAEQVEAILAHELAHIRRSDFLINLLQSLAEIIYFFHPGIWWISGVVRRERELCCDDVATRQGCNPVTLAFALSEMGEWMQAEKNGKLLLAFSGKREQPLLERVKRLLGQEPARPSGLLPAGTLAAALIVFLLLSGSGRVFSSSTEEDAQVLSIETGQRQTDGADTLPVSGGNTVEVRRANDPRGDSEEVNAETGTTAASPSAYPSPSANASPVFVENNRELPFLASDTLPLPAAPAVPAMPPLPAIPPLPSMSAAPVPPTPPAPPVLDSASWAQFGASMGDFGAAIANWSMNFVMGGDSSKVPEFNFDEESLKEFERSMEEFGKRMEVWGEEYGEQMEAWAKANEPKMKEFELKMKNWEKENKPRLEEYERKMEEYHRNLQRNQEQAERNLQESRKRAAETQQRVRENQQRAKENQQRASENRQQQNEPEQN</sequence>
<dbReference type="CDD" id="cd07341">
    <property type="entry name" value="M56_BlaR1_MecR1_like"/>
    <property type="match status" value="1"/>
</dbReference>
<evidence type="ECO:0000256" key="2">
    <source>
        <dbReference type="SAM" id="Phobius"/>
    </source>
</evidence>
<feature type="region of interest" description="Disordered" evidence="1">
    <location>
        <begin position="353"/>
        <end position="412"/>
    </location>
</feature>
<feature type="compositionally biased region" description="Basic and acidic residues" evidence="1">
    <location>
        <begin position="586"/>
        <end position="617"/>
    </location>
</feature>
<keyword evidence="2" id="KW-1133">Transmembrane helix</keyword>
<organism evidence="4 5">
    <name type="scientific">Anseongella ginsenosidimutans</name>
    <dbReference type="NCBI Taxonomy" id="496056"/>
    <lineage>
        <taxon>Bacteria</taxon>
        <taxon>Pseudomonadati</taxon>
        <taxon>Bacteroidota</taxon>
        <taxon>Sphingobacteriia</taxon>
        <taxon>Sphingobacteriales</taxon>
        <taxon>Sphingobacteriaceae</taxon>
        <taxon>Anseongella</taxon>
    </lineage>
</organism>
<dbReference type="Pfam" id="PF05569">
    <property type="entry name" value="Peptidase_M56"/>
    <property type="match status" value="1"/>
</dbReference>
<feature type="region of interest" description="Disordered" evidence="1">
    <location>
        <begin position="570"/>
        <end position="633"/>
    </location>
</feature>
<reference evidence="4 5" key="1">
    <citation type="submission" date="2019-03" db="EMBL/GenBank/DDBJ databases">
        <title>Genomic Encyclopedia of Type Strains, Phase IV (KMG-IV): sequencing the most valuable type-strain genomes for metagenomic binning, comparative biology and taxonomic classification.</title>
        <authorList>
            <person name="Goeker M."/>
        </authorList>
    </citation>
    <scope>NUCLEOTIDE SEQUENCE [LARGE SCALE GENOMIC DNA]</scope>
    <source>
        <strain evidence="4 5">DSM 21100</strain>
    </source>
</reference>
<keyword evidence="2" id="KW-0812">Transmembrane</keyword>
<protein>
    <submittedName>
        <fullName evidence="4">Beta-lactamase regulating signal transducer with metallopeptidase domain</fullName>
    </submittedName>
</protein>
<dbReference type="RefSeq" id="WP_132127564.1">
    <property type="nucleotide sequence ID" value="NZ_CP042432.1"/>
</dbReference>
<dbReference type="PANTHER" id="PTHR34978">
    <property type="entry name" value="POSSIBLE SENSOR-TRANSDUCER PROTEIN BLAR"/>
    <property type="match status" value="1"/>
</dbReference>
<feature type="transmembrane region" description="Helical" evidence="2">
    <location>
        <begin position="113"/>
        <end position="138"/>
    </location>
</feature>
<evidence type="ECO:0000313" key="5">
    <source>
        <dbReference type="Proteomes" id="UP000295807"/>
    </source>
</evidence>
<name>A0A4R3KYI6_9SPHI</name>
<evidence type="ECO:0000259" key="3">
    <source>
        <dbReference type="Pfam" id="PF05569"/>
    </source>
</evidence>
<keyword evidence="5" id="KW-1185">Reference proteome</keyword>
<dbReference type="InterPro" id="IPR008756">
    <property type="entry name" value="Peptidase_M56"/>
</dbReference>
<feature type="compositionally biased region" description="Low complexity" evidence="1">
    <location>
        <begin position="398"/>
        <end position="412"/>
    </location>
</feature>
<dbReference type="Proteomes" id="UP000295807">
    <property type="component" value="Unassembled WGS sequence"/>
</dbReference>
<feature type="compositionally biased region" description="Polar residues" evidence="1">
    <location>
        <begin position="353"/>
        <end position="363"/>
    </location>
</feature>
<dbReference type="OrthoDB" id="15218at2"/>
<dbReference type="EMBL" id="SMAD01000001">
    <property type="protein sequence ID" value="TCS90106.1"/>
    <property type="molecule type" value="Genomic_DNA"/>
</dbReference>